<name>A0A081D9G2_NONUL</name>
<reference evidence="3 4" key="1">
    <citation type="journal article" date="2014" name="Genome Announc.">
        <title>Draft Genome Sequences of Marine Flavobacterium Nonlabens Strains NR17, NR24, NR27, NR32, NR33, and Ara13.</title>
        <authorList>
            <person name="Nakanishi M."/>
            <person name="Meirelles P."/>
            <person name="Suzuki R."/>
            <person name="Takatani N."/>
            <person name="Mino S."/>
            <person name="Suda W."/>
            <person name="Oshima K."/>
            <person name="Hattori M."/>
            <person name="Ohkuma M."/>
            <person name="Hosokawa M."/>
            <person name="Miyashita K."/>
            <person name="Thompson F.L."/>
            <person name="Niwa A."/>
            <person name="Sawabe T."/>
            <person name="Sawabe T."/>
        </authorList>
    </citation>
    <scope>NUCLEOTIDE SEQUENCE [LARGE SCALE GENOMIC DNA]</scope>
    <source>
        <strain evidence="4">JCM19296</strain>
    </source>
</reference>
<dbReference type="Pfam" id="PF00106">
    <property type="entry name" value="adh_short"/>
    <property type="match status" value="1"/>
</dbReference>
<evidence type="ECO:0000256" key="1">
    <source>
        <dbReference type="ARBA" id="ARBA00006484"/>
    </source>
</evidence>
<dbReference type="EMBL" id="BBLG01000002">
    <property type="protein sequence ID" value="GAK75558.1"/>
    <property type="molecule type" value="Genomic_DNA"/>
</dbReference>
<dbReference type="EC" id="1.1.1.57" evidence="3"/>
<organism evidence="3 4">
    <name type="scientific">Nonlabens ulvanivorans</name>
    <name type="common">Persicivirga ulvanivorans</name>
    <dbReference type="NCBI Taxonomy" id="906888"/>
    <lineage>
        <taxon>Bacteria</taxon>
        <taxon>Pseudomonadati</taxon>
        <taxon>Bacteroidota</taxon>
        <taxon>Flavobacteriia</taxon>
        <taxon>Flavobacteriales</taxon>
        <taxon>Flavobacteriaceae</taxon>
        <taxon>Nonlabens</taxon>
    </lineage>
</organism>
<accession>A0A081D9G2</accession>
<proteinExistence type="inferred from homology"/>
<evidence type="ECO:0000313" key="4">
    <source>
        <dbReference type="Proteomes" id="UP000028980"/>
    </source>
</evidence>
<keyword evidence="2 3" id="KW-0560">Oxidoreductase</keyword>
<dbReference type="Proteomes" id="UP000028980">
    <property type="component" value="Unassembled WGS sequence"/>
</dbReference>
<dbReference type="SUPFAM" id="SSF51735">
    <property type="entry name" value="NAD(P)-binding Rossmann-fold domains"/>
    <property type="match status" value="1"/>
</dbReference>
<comment type="similarity">
    <text evidence="1">Belongs to the short-chain dehydrogenases/reductases (SDR) family.</text>
</comment>
<evidence type="ECO:0000256" key="2">
    <source>
        <dbReference type="ARBA" id="ARBA00023002"/>
    </source>
</evidence>
<dbReference type="GO" id="GO:0008866">
    <property type="term" value="F:fructuronate reductase activity"/>
    <property type="evidence" value="ECO:0007669"/>
    <property type="project" value="UniProtKB-EC"/>
</dbReference>
<gene>
    <name evidence="3" type="ORF">JCM19296_1150</name>
</gene>
<sequence>MAIALAKQGHQIAVLDLRKEAADAVALEISDNGGKAIGVAANVLEKDSLETAKKEINSKYGKVDILINGAGGNHPLGTTSNPFFQLEDLDNQTEV</sequence>
<dbReference type="PANTHER" id="PTHR43669:SF3">
    <property type="entry name" value="ALCOHOL DEHYDROGENASE, PUTATIVE (AFU_ORTHOLOGUE AFUA_3G03445)-RELATED"/>
    <property type="match status" value="1"/>
</dbReference>
<dbReference type="Gene3D" id="3.40.50.720">
    <property type="entry name" value="NAD(P)-binding Rossmann-like Domain"/>
    <property type="match status" value="1"/>
</dbReference>
<dbReference type="PANTHER" id="PTHR43669">
    <property type="entry name" value="5-KETO-D-GLUCONATE 5-REDUCTASE"/>
    <property type="match status" value="1"/>
</dbReference>
<evidence type="ECO:0000313" key="3">
    <source>
        <dbReference type="EMBL" id="GAK75558.1"/>
    </source>
</evidence>
<dbReference type="AlphaFoldDB" id="A0A081D9G2"/>
<dbReference type="InterPro" id="IPR036291">
    <property type="entry name" value="NAD(P)-bd_dom_sf"/>
</dbReference>
<protein>
    <submittedName>
        <fullName evidence="3">D-mannonate oxidoreductase</fullName>
        <ecNumber evidence="3">1.1.1.57</ecNumber>
    </submittedName>
</protein>
<dbReference type="InterPro" id="IPR002347">
    <property type="entry name" value="SDR_fam"/>
</dbReference>
<comment type="caution">
    <text evidence="3">The sequence shown here is derived from an EMBL/GenBank/DDBJ whole genome shotgun (WGS) entry which is preliminary data.</text>
</comment>